<dbReference type="RefSeq" id="WP_239679033.1">
    <property type="nucleotide sequence ID" value="NZ_CP070499.1"/>
</dbReference>
<name>A0A895YG50_9ACTN</name>
<dbReference type="InterPro" id="IPR012312">
    <property type="entry name" value="Hemerythrin-like"/>
</dbReference>
<dbReference type="AlphaFoldDB" id="A0A895YG50"/>
<organism evidence="2 3">
    <name type="scientific">Natronosporangium hydrolyticum</name>
    <dbReference type="NCBI Taxonomy" id="2811111"/>
    <lineage>
        <taxon>Bacteria</taxon>
        <taxon>Bacillati</taxon>
        <taxon>Actinomycetota</taxon>
        <taxon>Actinomycetes</taxon>
        <taxon>Micromonosporales</taxon>
        <taxon>Micromonosporaceae</taxon>
        <taxon>Natronosporangium</taxon>
    </lineage>
</organism>
<evidence type="ECO:0000313" key="2">
    <source>
        <dbReference type="EMBL" id="QSB16797.1"/>
    </source>
</evidence>
<keyword evidence="3" id="KW-1185">Reference proteome</keyword>
<dbReference type="Proteomes" id="UP000662857">
    <property type="component" value="Chromosome"/>
</dbReference>
<protein>
    <submittedName>
        <fullName evidence="2">Hemerythrin domain-containing protein</fullName>
    </submittedName>
</protein>
<dbReference type="CDD" id="cd12108">
    <property type="entry name" value="Hr-like"/>
    <property type="match status" value="1"/>
</dbReference>
<dbReference type="Gene3D" id="1.20.120.520">
    <property type="entry name" value="nmb1532 protein domain like"/>
    <property type="match status" value="1"/>
</dbReference>
<proteinExistence type="predicted"/>
<accession>A0A895YG50</accession>
<feature type="domain" description="Hemerythrin-like" evidence="1">
    <location>
        <begin position="27"/>
        <end position="140"/>
    </location>
</feature>
<gene>
    <name evidence="2" type="ORF">JQS43_11225</name>
</gene>
<evidence type="ECO:0000259" key="1">
    <source>
        <dbReference type="Pfam" id="PF01814"/>
    </source>
</evidence>
<dbReference type="KEGG" id="nhy:JQS43_11225"/>
<sequence length="218" mass="24651">MTARNPMSTEDGAADLPDHVLSFGLLHVAMRRDARRLVNVAAALSPGVTRWWEVVRTVIDWHHRSEDTVLWPELRRRIPGFTAQEARMHGDHEELERSMDEVSASLNSGRDADTHAAVALRFESVLREHLRTEESLVLPIFTDTLSRSDYLGIERRVLATAPLPVLSVLQPWMSDSVDRRTAGRMAAAVPPPVRLISRTILRRRYQRLAAPVLMTQPS</sequence>
<evidence type="ECO:0000313" key="3">
    <source>
        <dbReference type="Proteomes" id="UP000662857"/>
    </source>
</evidence>
<dbReference type="Pfam" id="PF01814">
    <property type="entry name" value="Hemerythrin"/>
    <property type="match status" value="1"/>
</dbReference>
<dbReference type="EMBL" id="CP070499">
    <property type="protein sequence ID" value="QSB16797.1"/>
    <property type="molecule type" value="Genomic_DNA"/>
</dbReference>
<reference evidence="2" key="1">
    <citation type="submission" date="2021-02" db="EMBL/GenBank/DDBJ databases">
        <title>Natrosporangium hydrolyticum gen. nov., sp. nov, a haloalkaliphilic actinobacterium from a soda solonchak soil.</title>
        <authorList>
            <person name="Sorokin D.Y."/>
            <person name="Khijniak T.V."/>
            <person name="Zakharycheva A.P."/>
            <person name="Boueva O.V."/>
            <person name="Ariskina E.V."/>
            <person name="Hahnke R.L."/>
            <person name="Bunk B."/>
            <person name="Sproer C."/>
            <person name="Schumann P."/>
            <person name="Evtushenko L.I."/>
            <person name="Kublanov I.V."/>
        </authorList>
    </citation>
    <scope>NUCLEOTIDE SEQUENCE</scope>
    <source>
        <strain evidence="2">DSM 106523</strain>
    </source>
</reference>